<dbReference type="Pfam" id="PF06687">
    <property type="entry name" value="SUR7"/>
    <property type="match status" value="1"/>
</dbReference>
<dbReference type="GO" id="GO:0005886">
    <property type="term" value="C:plasma membrane"/>
    <property type="evidence" value="ECO:0007669"/>
    <property type="project" value="InterPro"/>
</dbReference>
<accession>A0A8H4QA73</accession>
<evidence type="ECO:0000313" key="3">
    <source>
        <dbReference type="EMBL" id="KAF4591994.1"/>
    </source>
</evidence>
<feature type="transmembrane region" description="Helical" evidence="2">
    <location>
        <begin position="192"/>
        <end position="211"/>
    </location>
</feature>
<comment type="caution">
    <text evidence="3">The sequence shown here is derived from an EMBL/GenBank/DDBJ whole genome shotgun (WGS) entry which is preliminary data.</text>
</comment>
<protein>
    <submittedName>
        <fullName evidence="3">Integral membrane protein</fullName>
    </submittedName>
</protein>
<dbReference type="GO" id="GO:0051285">
    <property type="term" value="C:cell cortex of cell tip"/>
    <property type="evidence" value="ECO:0007669"/>
    <property type="project" value="TreeGrafter"/>
</dbReference>
<dbReference type="Proteomes" id="UP000562929">
    <property type="component" value="Unassembled WGS sequence"/>
</dbReference>
<keyword evidence="4" id="KW-1185">Reference proteome</keyword>
<reference evidence="3 4" key="1">
    <citation type="journal article" date="2020" name="G3 (Bethesda)">
        <title>Genetic Underpinnings of Host Manipulation by Ophiocordyceps as Revealed by Comparative Transcriptomics.</title>
        <authorList>
            <person name="Will I."/>
            <person name="Das B."/>
            <person name="Trinh T."/>
            <person name="Brachmann A."/>
            <person name="Ohm R.A."/>
            <person name="de Bekker C."/>
        </authorList>
    </citation>
    <scope>NUCLEOTIDE SEQUENCE [LARGE SCALE GENOMIC DNA]</scope>
    <source>
        <strain evidence="3 4">EC05</strain>
    </source>
</reference>
<evidence type="ECO:0000256" key="1">
    <source>
        <dbReference type="SAM" id="MobiDB-lite"/>
    </source>
</evidence>
<feature type="transmembrane region" description="Helical" evidence="2">
    <location>
        <begin position="223"/>
        <end position="246"/>
    </location>
</feature>
<feature type="region of interest" description="Disordered" evidence="1">
    <location>
        <begin position="297"/>
        <end position="316"/>
    </location>
</feature>
<dbReference type="EMBL" id="JAACLJ010000002">
    <property type="protein sequence ID" value="KAF4591994.1"/>
    <property type="molecule type" value="Genomic_DNA"/>
</dbReference>
<dbReference type="AlphaFoldDB" id="A0A8H4QA73"/>
<dbReference type="InterPro" id="IPR009571">
    <property type="entry name" value="SUR7/Rim9-like_fungi"/>
</dbReference>
<feature type="transmembrane region" description="Helical" evidence="2">
    <location>
        <begin position="6"/>
        <end position="28"/>
    </location>
</feature>
<gene>
    <name evidence="3" type="ORF">GQ602_002293</name>
</gene>
<keyword evidence="2" id="KW-1133">Transmembrane helix</keyword>
<dbReference type="PANTHER" id="PTHR28019">
    <property type="entry name" value="CELL MEMBRANE PROTEIN YLR413W-RELATED"/>
    <property type="match status" value="1"/>
</dbReference>
<dbReference type="GO" id="GO:0031505">
    <property type="term" value="P:fungal-type cell wall organization"/>
    <property type="evidence" value="ECO:0007669"/>
    <property type="project" value="TreeGrafter"/>
</dbReference>
<evidence type="ECO:0000313" key="4">
    <source>
        <dbReference type="Proteomes" id="UP000562929"/>
    </source>
</evidence>
<dbReference type="InterPro" id="IPR052413">
    <property type="entry name" value="SUR7_domain"/>
</dbReference>
<sequence length="370" mass="38845">MAVGRFICVAIPLILTVAAIITALVATLSGVTHQGLPLFSINATGLSLNTNNLADLASKLNVRQLPKEIADKIPKEIADQIPPDLANKIPPELASKINPDNLPQLLANNVTAATLGIPLVTQVSLWGYCQLDRDGGSPNCTKPQFDWASTSLNSTTTILDTLTDAAGSSTRLPDEVRKALQAFRTITKWTEIAFVVALIALGLELLVGIFASCSRVASCLTWVIASIAAVLVGIAAGLATATASIVTGAVDAAGHSTGLDATAGKRFLATAWIAFAFASAAAIFWLLTICCCKPEHRSSSGFRSINGRRDDDRENLVSGGKGYAPVDYAHGSSGGLPQGQPGQAYSQYPPRYPSGTARPDMAYEPYSHRA</sequence>
<keyword evidence="2" id="KW-0472">Membrane</keyword>
<evidence type="ECO:0000256" key="2">
    <source>
        <dbReference type="SAM" id="Phobius"/>
    </source>
</evidence>
<organism evidence="3 4">
    <name type="scientific">Ophiocordyceps camponoti-floridani</name>
    <dbReference type="NCBI Taxonomy" id="2030778"/>
    <lineage>
        <taxon>Eukaryota</taxon>
        <taxon>Fungi</taxon>
        <taxon>Dikarya</taxon>
        <taxon>Ascomycota</taxon>
        <taxon>Pezizomycotina</taxon>
        <taxon>Sordariomycetes</taxon>
        <taxon>Hypocreomycetidae</taxon>
        <taxon>Hypocreales</taxon>
        <taxon>Ophiocordycipitaceae</taxon>
        <taxon>Ophiocordyceps</taxon>
    </lineage>
</organism>
<feature type="transmembrane region" description="Helical" evidence="2">
    <location>
        <begin position="267"/>
        <end position="287"/>
    </location>
</feature>
<proteinExistence type="predicted"/>
<feature type="region of interest" description="Disordered" evidence="1">
    <location>
        <begin position="323"/>
        <end position="370"/>
    </location>
</feature>
<name>A0A8H4QA73_9HYPO</name>
<keyword evidence="2" id="KW-0812">Transmembrane</keyword>
<dbReference type="OrthoDB" id="4480814at2759"/>
<dbReference type="PANTHER" id="PTHR28019:SF3">
    <property type="entry name" value="INTEGRAL MEMBRANE PROTEIN (AFU_ORTHOLOGUE AFUA_6G07470)"/>
    <property type="match status" value="1"/>
</dbReference>